<feature type="compositionally biased region" description="Basic and acidic residues" evidence="1">
    <location>
        <begin position="281"/>
        <end position="294"/>
    </location>
</feature>
<evidence type="ECO:0000313" key="3">
    <source>
        <dbReference type="EMBL" id="KAL1871170.1"/>
    </source>
</evidence>
<feature type="compositionally biased region" description="Acidic residues" evidence="1">
    <location>
        <begin position="247"/>
        <end position="258"/>
    </location>
</feature>
<dbReference type="PANTHER" id="PTHR43603:SF1">
    <property type="entry name" value="ZINC-REGULATED GTPASE METALLOPROTEIN ACTIVATOR 1"/>
    <property type="match status" value="1"/>
</dbReference>
<gene>
    <name evidence="3" type="ORF">Daus18300_004915</name>
</gene>
<name>A0ABR3X695_9PEZI</name>
<dbReference type="InterPro" id="IPR051927">
    <property type="entry name" value="Zn_Chap_cDPG_Synth"/>
</dbReference>
<accession>A0ABR3X695</accession>
<feature type="compositionally biased region" description="Basic and acidic residues" evidence="1">
    <location>
        <begin position="230"/>
        <end position="242"/>
    </location>
</feature>
<dbReference type="InterPro" id="IPR027417">
    <property type="entry name" value="P-loop_NTPase"/>
</dbReference>
<reference evidence="3 4" key="1">
    <citation type="journal article" date="2024" name="IMA Fungus">
        <title>IMA Genome - F19 : A genome assembly and annotation guide to empower mycologists, including annotated draft genome sequences of Ceratocystis pirilliformis, Diaporthe australafricana, Fusarium ophioides, Paecilomyces lecythidis, and Sporothrix stenoceras.</title>
        <authorList>
            <person name="Aylward J."/>
            <person name="Wilson A.M."/>
            <person name="Visagie C.M."/>
            <person name="Spraker J."/>
            <person name="Barnes I."/>
            <person name="Buitendag C."/>
            <person name="Ceriani C."/>
            <person name="Del Mar Angel L."/>
            <person name="du Plessis D."/>
            <person name="Fuchs T."/>
            <person name="Gasser K."/>
            <person name="Kramer D."/>
            <person name="Li W."/>
            <person name="Munsamy K."/>
            <person name="Piso A."/>
            <person name="Price J.L."/>
            <person name="Sonnekus B."/>
            <person name="Thomas C."/>
            <person name="van der Nest A."/>
            <person name="van Dijk A."/>
            <person name="van Heerden A."/>
            <person name="van Vuuren N."/>
            <person name="Yilmaz N."/>
            <person name="Duong T.A."/>
            <person name="van der Merwe N.A."/>
            <person name="Wingfield M.J."/>
            <person name="Wingfield B.D."/>
        </authorList>
    </citation>
    <scope>NUCLEOTIDE SEQUENCE [LARGE SCALE GENOMIC DNA]</scope>
    <source>
        <strain evidence="3 4">CMW 18300</strain>
    </source>
</reference>
<dbReference type="Pfam" id="PF02492">
    <property type="entry name" value="cobW"/>
    <property type="match status" value="1"/>
</dbReference>
<comment type="caution">
    <text evidence="3">The sequence shown here is derived from an EMBL/GenBank/DDBJ whole genome shotgun (WGS) entry which is preliminary data.</text>
</comment>
<keyword evidence="4" id="KW-1185">Reference proteome</keyword>
<feature type="region of interest" description="Disordered" evidence="1">
    <location>
        <begin position="477"/>
        <end position="498"/>
    </location>
</feature>
<evidence type="ECO:0000259" key="2">
    <source>
        <dbReference type="SMART" id="SM00833"/>
    </source>
</evidence>
<dbReference type="Gene3D" id="3.40.50.300">
    <property type="entry name" value="P-loop containing nucleotide triphosphate hydrolases"/>
    <property type="match status" value="1"/>
</dbReference>
<feature type="domain" description="CobW C-terminal" evidence="2">
    <location>
        <begin position="173"/>
        <end position="423"/>
    </location>
</feature>
<sequence>MYQVLKDQGELDVGGALKKLHKAGEAGMGKFARLDTTVTVIDTFTIYNDFNTADILSSRRNDVTPEDERTVSDLMVDQIEFADVIILNKTDTVDDAILAETKTLVRTMNREAKILCANYGKVEVKEIVNTGLFSLDKAQTSAGWMRDLHELMVREVNGKAAITPKPETEEYNVRNFVYKRHRPFHPERLWKLVHDKFILQLEHTEDEENGAVATSLNTDQQQAGPVVENRSWDDDSMEDIHTQAENSDWDDLDTDMEGEVPMSGGSSVSSSAETTLTSPSAEKEGLKGVGRDNGLDSVDTDANSMATPDKLTVLANKRAHPLFGRLFRSKGTYWLATRPDYRGIWSQAGAMLTLVGGTRWDITLTPEELSQLYHEDTTDPEIMGQVRHDMKSGGEWGDRRQEIVLIGEKLDIDGIEKALDECLLTDMEWKRWKRRMRSVGKLQAELRGVMERLDGAKENLISELADAFPEWEGHFQDEEFGQDAEEDEDQNGHELHRH</sequence>
<protein>
    <recommendedName>
        <fullName evidence="2">CobW C-terminal domain-containing protein</fullName>
    </recommendedName>
</protein>
<dbReference type="EMBL" id="JAWRVE010000034">
    <property type="protein sequence ID" value="KAL1871170.1"/>
    <property type="molecule type" value="Genomic_DNA"/>
</dbReference>
<evidence type="ECO:0000313" key="4">
    <source>
        <dbReference type="Proteomes" id="UP001583177"/>
    </source>
</evidence>
<dbReference type="SUPFAM" id="SSF90002">
    <property type="entry name" value="Hypothetical protein YjiA, C-terminal domain"/>
    <property type="match status" value="1"/>
</dbReference>
<dbReference type="Pfam" id="PF07683">
    <property type="entry name" value="CobW_C"/>
    <property type="match status" value="1"/>
</dbReference>
<dbReference type="InterPro" id="IPR011629">
    <property type="entry name" value="CobW-like_C"/>
</dbReference>
<dbReference type="SMART" id="SM00833">
    <property type="entry name" value="CobW_C"/>
    <property type="match status" value="1"/>
</dbReference>
<organism evidence="3 4">
    <name type="scientific">Diaporthe australafricana</name>
    <dbReference type="NCBI Taxonomy" id="127596"/>
    <lineage>
        <taxon>Eukaryota</taxon>
        <taxon>Fungi</taxon>
        <taxon>Dikarya</taxon>
        <taxon>Ascomycota</taxon>
        <taxon>Pezizomycotina</taxon>
        <taxon>Sordariomycetes</taxon>
        <taxon>Sordariomycetidae</taxon>
        <taxon>Diaporthales</taxon>
        <taxon>Diaporthaceae</taxon>
        <taxon>Diaporthe</taxon>
    </lineage>
</organism>
<proteinExistence type="predicted"/>
<feature type="compositionally biased region" description="Polar residues" evidence="1">
    <location>
        <begin position="214"/>
        <end position="223"/>
    </location>
</feature>
<dbReference type="Proteomes" id="UP001583177">
    <property type="component" value="Unassembled WGS sequence"/>
</dbReference>
<dbReference type="PANTHER" id="PTHR43603">
    <property type="entry name" value="COBW DOMAIN-CONTAINING PROTEIN DDB_G0274527"/>
    <property type="match status" value="1"/>
</dbReference>
<evidence type="ECO:0000256" key="1">
    <source>
        <dbReference type="SAM" id="MobiDB-lite"/>
    </source>
</evidence>
<dbReference type="SUPFAM" id="SSF52540">
    <property type="entry name" value="P-loop containing nucleoside triphosphate hydrolases"/>
    <property type="match status" value="1"/>
</dbReference>
<feature type="region of interest" description="Disordered" evidence="1">
    <location>
        <begin position="214"/>
        <end position="303"/>
    </location>
</feature>
<dbReference type="InterPro" id="IPR003495">
    <property type="entry name" value="CobW/HypB/UreG_nucleotide-bd"/>
</dbReference>
<feature type="compositionally biased region" description="Acidic residues" evidence="1">
    <location>
        <begin position="478"/>
        <end position="489"/>
    </location>
</feature>